<comment type="caution">
    <text evidence="3">The sequence shown here is derived from an EMBL/GenBank/DDBJ whole genome shotgun (WGS) entry which is preliminary data.</text>
</comment>
<accession>A0A1G2R2L0</accession>
<dbReference type="NCBIfam" id="TIGR00082">
    <property type="entry name" value="rbfA"/>
    <property type="match status" value="1"/>
</dbReference>
<dbReference type="Proteomes" id="UP000178092">
    <property type="component" value="Unassembled WGS sequence"/>
</dbReference>
<reference evidence="3 4" key="1">
    <citation type="journal article" date="2016" name="Nat. Commun.">
        <title>Thousands of microbial genomes shed light on interconnected biogeochemical processes in an aquifer system.</title>
        <authorList>
            <person name="Anantharaman K."/>
            <person name="Brown C.T."/>
            <person name="Hug L.A."/>
            <person name="Sharon I."/>
            <person name="Castelle C.J."/>
            <person name="Probst A.J."/>
            <person name="Thomas B.C."/>
            <person name="Singh A."/>
            <person name="Wilkins M.J."/>
            <person name="Karaoz U."/>
            <person name="Brodie E.L."/>
            <person name="Williams K.H."/>
            <person name="Hubbard S.S."/>
            <person name="Banfield J.F."/>
        </authorList>
    </citation>
    <scope>NUCLEOTIDE SEQUENCE [LARGE SCALE GENOMIC DNA]</scope>
</reference>
<evidence type="ECO:0000313" key="3">
    <source>
        <dbReference type="EMBL" id="OHA66482.1"/>
    </source>
</evidence>
<keyword evidence="1 2" id="KW-0690">Ribosome biogenesis</keyword>
<protein>
    <recommendedName>
        <fullName evidence="2">Ribosome-binding factor A</fullName>
    </recommendedName>
</protein>
<name>A0A1G2R2L0_9BACT</name>
<gene>
    <name evidence="2" type="primary">rbfA</name>
    <name evidence="3" type="ORF">A3C04_04035</name>
</gene>
<comment type="similarity">
    <text evidence="2">Belongs to the RbfA family.</text>
</comment>
<dbReference type="InterPro" id="IPR000238">
    <property type="entry name" value="RbfA"/>
</dbReference>
<dbReference type="GO" id="GO:0030490">
    <property type="term" value="P:maturation of SSU-rRNA"/>
    <property type="evidence" value="ECO:0007669"/>
    <property type="project" value="UniProtKB-UniRule"/>
</dbReference>
<proteinExistence type="inferred from homology"/>
<evidence type="ECO:0000313" key="4">
    <source>
        <dbReference type="Proteomes" id="UP000178092"/>
    </source>
</evidence>
<comment type="subunit">
    <text evidence="2">Monomer. Binds 30S ribosomal subunits, but not 50S ribosomal subunits or 70S ribosomes.</text>
</comment>
<dbReference type="Pfam" id="PF02033">
    <property type="entry name" value="RBFA"/>
    <property type="match status" value="1"/>
</dbReference>
<comment type="function">
    <text evidence="2">One of several proteins that assist in the late maturation steps of the functional core of the 30S ribosomal subunit. Associates with free 30S ribosomal subunits (but not with 30S subunits that are part of 70S ribosomes or polysomes). Required for efficient processing of 16S rRNA. May interact with the 5'-terminal helix region of 16S rRNA.</text>
</comment>
<dbReference type="GO" id="GO:0043024">
    <property type="term" value="F:ribosomal small subunit binding"/>
    <property type="evidence" value="ECO:0007669"/>
    <property type="project" value="TreeGrafter"/>
</dbReference>
<dbReference type="GO" id="GO:0005829">
    <property type="term" value="C:cytosol"/>
    <property type="evidence" value="ECO:0007669"/>
    <property type="project" value="TreeGrafter"/>
</dbReference>
<keyword evidence="2" id="KW-0963">Cytoplasm</keyword>
<dbReference type="PANTHER" id="PTHR33515">
    <property type="entry name" value="RIBOSOME-BINDING FACTOR A, CHLOROPLASTIC-RELATED"/>
    <property type="match status" value="1"/>
</dbReference>
<dbReference type="HAMAP" id="MF_00003">
    <property type="entry name" value="RbfA"/>
    <property type="match status" value="1"/>
</dbReference>
<dbReference type="SUPFAM" id="SSF89919">
    <property type="entry name" value="Ribosome-binding factor A, RbfA"/>
    <property type="match status" value="1"/>
</dbReference>
<dbReference type="InterPro" id="IPR015946">
    <property type="entry name" value="KH_dom-like_a/b"/>
</dbReference>
<dbReference type="Gene3D" id="3.30.300.20">
    <property type="match status" value="1"/>
</dbReference>
<evidence type="ECO:0000256" key="2">
    <source>
        <dbReference type="HAMAP-Rule" id="MF_00003"/>
    </source>
</evidence>
<dbReference type="InterPro" id="IPR023799">
    <property type="entry name" value="RbfA_dom_sf"/>
</dbReference>
<organism evidence="3 4">
    <name type="scientific">Candidatus Wildermuthbacteria bacterium RIFCSPHIGHO2_02_FULL_45_25</name>
    <dbReference type="NCBI Taxonomy" id="1802450"/>
    <lineage>
        <taxon>Bacteria</taxon>
        <taxon>Candidatus Wildermuthiibacteriota</taxon>
    </lineage>
</organism>
<sequence length="117" mass="13662">MTNRIIKVNELLKQEIGQLLLRRGDVPEGALATITRVEATPNLQEARVYMSVMPEEKTKEVFSALRLNVYDIQQDLNHRLKMRPVPRIKWIGEKQTAKAQRIEEIMDHIKGKEEEKK</sequence>
<evidence type="ECO:0000256" key="1">
    <source>
        <dbReference type="ARBA" id="ARBA00022517"/>
    </source>
</evidence>
<dbReference type="PANTHER" id="PTHR33515:SF1">
    <property type="entry name" value="RIBOSOME-BINDING FACTOR A, CHLOROPLASTIC-RELATED"/>
    <property type="match status" value="1"/>
</dbReference>
<dbReference type="AlphaFoldDB" id="A0A1G2R2L0"/>
<comment type="subcellular location">
    <subcellularLocation>
        <location evidence="2">Cytoplasm</location>
    </subcellularLocation>
</comment>
<dbReference type="EMBL" id="MHTV01000032">
    <property type="protein sequence ID" value="OHA66482.1"/>
    <property type="molecule type" value="Genomic_DNA"/>
</dbReference>